<feature type="transmembrane region" description="Helical" evidence="1">
    <location>
        <begin position="164"/>
        <end position="183"/>
    </location>
</feature>
<evidence type="ECO:0008006" key="4">
    <source>
        <dbReference type="Google" id="ProtNLM"/>
    </source>
</evidence>
<dbReference type="AlphaFoldDB" id="A0A4Y2GCH5"/>
<keyword evidence="1" id="KW-0472">Membrane</keyword>
<keyword evidence="1" id="KW-1133">Transmembrane helix</keyword>
<dbReference type="SUPFAM" id="SSF54001">
    <property type="entry name" value="Cysteine proteinases"/>
    <property type="match status" value="1"/>
</dbReference>
<evidence type="ECO:0000313" key="2">
    <source>
        <dbReference type="EMBL" id="GBM50389.1"/>
    </source>
</evidence>
<keyword evidence="3" id="KW-1185">Reference proteome</keyword>
<dbReference type="Proteomes" id="UP000499080">
    <property type="component" value="Unassembled WGS sequence"/>
</dbReference>
<evidence type="ECO:0000313" key="3">
    <source>
        <dbReference type="Proteomes" id="UP000499080"/>
    </source>
</evidence>
<dbReference type="EMBL" id="BGPR01001297">
    <property type="protein sequence ID" value="GBM50389.1"/>
    <property type="molecule type" value="Genomic_DNA"/>
</dbReference>
<sequence length="212" mass="24724">MISKFDIQEFFSLVNTNSLFRGVFASDQIPDLGPGPGLIIVNTATSSTSGEHWIVIGVDNDLLYFFDSFGLPPTKFNSYISSFASRYHCYYNDVRFQDFKTEVCGYYTIFVIVRIVEGRSHWDIRRELEECGNSDNYVEQQVKGIYQKAVERLKVPSCIDSDRFVSLFLLFFYIIFYFVFSTVQMIKWVQFNPCTYSDLNYGIYDDNMMDID</sequence>
<reference evidence="2 3" key="1">
    <citation type="journal article" date="2019" name="Sci. Rep.">
        <title>Orb-weaving spider Araneus ventricosus genome elucidates the spidroin gene catalogue.</title>
        <authorList>
            <person name="Kono N."/>
            <person name="Nakamura H."/>
            <person name="Ohtoshi R."/>
            <person name="Moran D.A.P."/>
            <person name="Shinohara A."/>
            <person name="Yoshida Y."/>
            <person name="Fujiwara M."/>
            <person name="Mori M."/>
            <person name="Tomita M."/>
            <person name="Arakawa K."/>
        </authorList>
    </citation>
    <scope>NUCLEOTIDE SEQUENCE [LARGE SCALE GENOMIC DNA]</scope>
</reference>
<dbReference type="Gene3D" id="3.40.395.10">
    <property type="entry name" value="Adenoviral Proteinase, Chain A"/>
    <property type="match status" value="1"/>
</dbReference>
<comment type="caution">
    <text evidence="2">The sequence shown here is derived from an EMBL/GenBank/DDBJ whole genome shotgun (WGS) entry which is preliminary data.</text>
</comment>
<dbReference type="InterPro" id="IPR038765">
    <property type="entry name" value="Papain-like_cys_pep_sf"/>
</dbReference>
<organism evidence="2 3">
    <name type="scientific">Araneus ventricosus</name>
    <name type="common">Orbweaver spider</name>
    <name type="synonym">Epeira ventricosa</name>
    <dbReference type="NCBI Taxonomy" id="182803"/>
    <lineage>
        <taxon>Eukaryota</taxon>
        <taxon>Metazoa</taxon>
        <taxon>Ecdysozoa</taxon>
        <taxon>Arthropoda</taxon>
        <taxon>Chelicerata</taxon>
        <taxon>Arachnida</taxon>
        <taxon>Araneae</taxon>
        <taxon>Araneomorphae</taxon>
        <taxon>Entelegynae</taxon>
        <taxon>Araneoidea</taxon>
        <taxon>Araneidae</taxon>
        <taxon>Araneus</taxon>
    </lineage>
</organism>
<proteinExistence type="predicted"/>
<gene>
    <name evidence="2" type="ORF">AVEN_97213_1</name>
</gene>
<protein>
    <recommendedName>
        <fullName evidence="4">Ubiquitin-like protease family profile domain-containing protein</fullName>
    </recommendedName>
</protein>
<evidence type="ECO:0000256" key="1">
    <source>
        <dbReference type="SAM" id="Phobius"/>
    </source>
</evidence>
<keyword evidence="1" id="KW-0812">Transmembrane</keyword>
<accession>A0A4Y2GCH5</accession>
<name>A0A4Y2GCH5_ARAVE</name>